<evidence type="ECO:0000256" key="2">
    <source>
        <dbReference type="SAM" id="SignalP"/>
    </source>
</evidence>
<proteinExistence type="predicted"/>
<name>A0ABV6SL71_AZOPA</name>
<dbReference type="EMBL" id="JBHLSS010000075">
    <property type="protein sequence ID" value="MFC0710286.1"/>
    <property type="molecule type" value="Genomic_DNA"/>
</dbReference>
<dbReference type="SUPFAM" id="SSF51445">
    <property type="entry name" value="(Trans)glycosidases"/>
    <property type="match status" value="1"/>
</dbReference>
<sequence length="801" mass="88750">MIRPLVPLLFACCLVPLSARAADEQTLFNFVRPTDAVQVKGAGAFLPELTAETTAGGEVLRRATFNPQERPSLRLTPQQGSWDWSSAGAVSLRIQNAMDWALTLQVSIESADGKVLRTQVALPAGPAQTLVLPLHASSPRAHGMLAAPPMPWTYENQRLLVATTLEGEIDLRQVQALSLSLEKPDVQQSILLGRFGVREDLEPAAYRGIVDAYGQYSRGDWPEKVNSDKQLKRAAEQERAQLDRWLAGRPELDRFGGWLKGPQLEATGFFRVAKHEGRWYLVTPDGHPFFSLGVNTVSSGNSRTYVEGREEMFLALPGKEEPLSAFYGVGDSRQATGANNGRQFAHGRWYDFYRANLYRTYGQSCKPPVEQAAEPERALPAAPMEEEPDNVQVAPKGGTPAPGQPAPAEQPSAAPPCIAQFFDALRWRGHTLDRLQAWGFNTLGNWSDLSLGAMHRVPYTIPLLIRGDYATISTGHDWWGGMPDPFDPRFAMAVERAIAIATRDHRSDPWVIGYFADNELSWAAPGTDPKARYALAYGTLRQTTDMPAKRAFLKLLRDRYRNQQGLSAAWGIELPAWELMEDPGFEAPLPSPEHPAIEEDLQRFQQLFADTYFKTIAESLKWHVPDHLLLGGRFAISTPEAVTACAKYCDVLSFNFYTPEPQHGYDFEALRKLDKPMLVSEFHFGSRDRGPFWGGVAEVYKEEERGPAYAHFLERALAEPFIVGMHWFQYLDQPATGRLLDGENGHIGLVGVTDRPFAGFVEAVRKANLKVGEALEPVATPAARQPKTEAGVPAAAPARTQ</sequence>
<feature type="signal peptide" evidence="2">
    <location>
        <begin position="1"/>
        <end position="21"/>
    </location>
</feature>
<feature type="compositionally biased region" description="Low complexity" evidence="1">
    <location>
        <begin position="394"/>
        <end position="413"/>
    </location>
</feature>
<feature type="chain" id="PRO_5045572869" evidence="2">
    <location>
        <begin position="22"/>
        <end position="801"/>
    </location>
</feature>
<evidence type="ECO:0000256" key="1">
    <source>
        <dbReference type="SAM" id="MobiDB-lite"/>
    </source>
</evidence>
<dbReference type="Pfam" id="PF17992">
    <property type="entry name" value="Agarase_CBM"/>
    <property type="match status" value="1"/>
</dbReference>
<protein>
    <submittedName>
        <fullName evidence="4">Beta-agarase</fullName>
    </submittedName>
</protein>
<dbReference type="Proteomes" id="UP001589891">
    <property type="component" value="Unassembled WGS sequence"/>
</dbReference>
<dbReference type="InterPro" id="IPR040669">
    <property type="entry name" value="Agarase_CBM"/>
</dbReference>
<feature type="region of interest" description="Disordered" evidence="1">
    <location>
        <begin position="384"/>
        <end position="413"/>
    </location>
</feature>
<dbReference type="Gene3D" id="3.20.20.80">
    <property type="entry name" value="Glycosidases"/>
    <property type="match status" value="1"/>
</dbReference>
<feature type="domain" description="Agarase CBM-like" evidence="3">
    <location>
        <begin position="69"/>
        <end position="181"/>
    </location>
</feature>
<dbReference type="RefSeq" id="WP_376946175.1">
    <property type="nucleotide sequence ID" value="NZ_CP171449.1"/>
</dbReference>
<evidence type="ECO:0000259" key="3">
    <source>
        <dbReference type="Pfam" id="PF17992"/>
    </source>
</evidence>
<dbReference type="InterPro" id="IPR017853">
    <property type="entry name" value="GH"/>
</dbReference>
<keyword evidence="2" id="KW-0732">Signal</keyword>
<feature type="region of interest" description="Disordered" evidence="1">
    <location>
        <begin position="779"/>
        <end position="801"/>
    </location>
</feature>
<accession>A0ABV6SL71</accession>
<dbReference type="Gene3D" id="2.60.120.430">
    <property type="entry name" value="Galactose-binding lectin"/>
    <property type="match status" value="1"/>
</dbReference>
<gene>
    <name evidence="4" type="ORF">ACFFGX_12225</name>
</gene>
<reference evidence="4 5" key="1">
    <citation type="submission" date="2024-09" db="EMBL/GenBank/DDBJ databases">
        <authorList>
            <person name="Sun Q."/>
            <person name="Mori K."/>
        </authorList>
    </citation>
    <scope>NUCLEOTIDE SEQUENCE [LARGE SCALE GENOMIC DNA]</scope>
    <source>
        <strain evidence="4 5">NCAIM B.01794</strain>
    </source>
</reference>
<keyword evidence="5" id="KW-1185">Reference proteome</keyword>
<comment type="caution">
    <text evidence="4">The sequence shown here is derived from an EMBL/GenBank/DDBJ whole genome shotgun (WGS) entry which is preliminary data.</text>
</comment>
<evidence type="ECO:0000313" key="4">
    <source>
        <dbReference type="EMBL" id="MFC0710286.1"/>
    </source>
</evidence>
<organism evidence="4 5">
    <name type="scientific">Azorhizophilus paspali</name>
    <name type="common">Azotobacter paspali</name>
    <dbReference type="NCBI Taxonomy" id="69963"/>
    <lineage>
        <taxon>Bacteria</taxon>
        <taxon>Pseudomonadati</taxon>
        <taxon>Pseudomonadota</taxon>
        <taxon>Gammaproteobacteria</taxon>
        <taxon>Pseudomonadales</taxon>
        <taxon>Pseudomonadaceae</taxon>
        <taxon>Azorhizophilus</taxon>
    </lineage>
</organism>
<evidence type="ECO:0000313" key="5">
    <source>
        <dbReference type="Proteomes" id="UP001589891"/>
    </source>
</evidence>